<dbReference type="Gene3D" id="3.30.70.3040">
    <property type="match status" value="1"/>
</dbReference>
<evidence type="ECO:0000256" key="3">
    <source>
        <dbReference type="ARBA" id="ARBA00021907"/>
    </source>
</evidence>
<dbReference type="Pfam" id="PF18075">
    <property type="entry name" value="FtsX_ECD"/>
    <property type="match status" value="1"/>
</dbReference>
<evidence type="ECO:0000256" key="9">
    <source>
        <dbReference type="ARBA" id="ARBA00023306"/>
    </source>
</evidence>
<dbReference type="AlphaFoldDB" id="A0A645DRB0"/>
<dbReference type="GO" id="GO:0051301">
    <property type="term" value="P:cell division"/>
    <property type="evidence" value="ECO:0007669"/>
    <property type="project" value="UniProtKB-KW"/>
</dbReference>
<feature type="domain" description="ABC3 transporter permease C-terminal" evidence="11">
    <location>
        <begin position="133"/>
        <end position="251"/>
    </location>
</feature>
<organism evidence="13">
    <name type="scientific">bioreactor metagenome</name>
    <dbReference type="NCBI Taxonomy" id="1076179"/>
    <lineage>
        <taxon>unclassified sequences</taxon>
        <taxon>metagenomes</taxon>
        <taxon>ecological metagenomes</taxon>
    </lineage>
</organism>
<keyword evidence="5 13" id="KW-0132">Cell division</keyword>
<dbReference type="GO" id="GO:0005886">
    <property type="term" value="C:plasma membrane"/>
    <property type="evidence" value="ECO:0007669"/>
    <property type="project" value="UniProtKB-SubCell"/>
</dbReference>
<keyword evidence="8 10" id="KW-0472">Membrane</keyword>
<dbReference type="InterPro" id="IPR058204">
    <property type="entry name" value="FtsX_firmicutes-type"/>
</dbReference>
<evidence type="ECO:0000313" key="13">
    <source>
        <dbReference type="EMBL" id="MPM91846.1"/>
    </source>
</evidence>
<evidence type="ECO:0000259" key="12">
    <source>
        <dbReference type="Pfam" id="PF18075"/>
    </source>
</evidence>
<evidence type="ECO:0000256" key="2">
    <source>
        <dbReference type="ARBA" id="ARBA00007379"/>
    </source>
</evidence>
<evidence type="ECO:0000256" key="7">
    <source>
        <dbReference type="ARBA" id="ARBA00022989"/>
    </source>
</evidence>
<reference evidence="13" key="1">
    <citation type="submission" date="2019-08" db="EMBL/GenBank/DDBJ databases">
        <authorList>
            <person name="Kucharzyk K."/>
            <person name="Murdoch R.W."/>
            <person name="Higgins S."/>
            <person name="Loffler F."/>
        </authorList>
    </citation>
    <scope>NUCLEOTIDE SEQUENCE</scope>
</reference>
<comment type="caution">
    <text evidence="13">The sequence shown here is derived from an EMBL/GenBank/DDBJ whole genome shotgun (WGS) entry which is preliminary data.</text>
</comment>
<feature type="transmembrane region" description="Helical" evidence="10">
    <location>
        <begin position="175"/>
        <end position="202"/>
    </location>
</feature>
<dbReference type="InterPro" id="IPR004513">
    <property type="entry name" value="FtsX"/>
</dbReference>
<feature type="transmembrane region" description="Helical" evidence="10">
    <location>
        <begin position="222"/>
        <end position="245"/>
    </location>
</feature>
<evidence type="ECO:0000256" key="6">
    <source>
        <dbReference type="ARBA" id="ARBA00022692"/>
    </source>
</evidence>
<evidence type="ECO:0000259" key="11">
    <source>
        <dbReference type="Pfam" id="PF02687"/>
    </source>
</evidence>
<keyword evidence="7 10" id="KW-1133">Transmembrane helix</keyword>
<keyword evidence="4" id="KW-1003">Cell membrane</keyword>
<evidence type="ECO:0000256" key="5">
    <source>
        <dbReference type="ARBA" id="ARBA00022618"/>
    </source>
</evidence>
<dbReference type="PIRSF" id="PIRSF003097">
    <property type="entry name" value="FtsX"/>
    <property type="match status" value="1"/>
</dbReference>
<name>A0A645DRB0_9ZZZZ</name>
<dbReference type="PANTHER" id="PTHR47755:SF1">
    <property type="entry name" value="CELL DIVISION PROTEIN FTSX"/>
    <property type="match status" value="1"/>
</dbReference>
<sequence length="253" mass="27840">MVNVDKAVTQLGSMVEVQIFLKDDITEEQKTALKDKIEAVEGVKGINIETKEQALEKVRDQLKDNAGALTAGFEEKNPFPGSYTVKVSKPEVVDNIIASVKDSEGIELIKDARDLIVKISNLTKSVKIVGVVSFTMFILVSLFLIGNTIKITVYSRKREIGIMKYVGATDWFIRWPFIIEGVLLGIVGGIISTILLSLGYGVLVSKMSPDTLMGFSLIGVSYVWKVVLWEFILAGTFIGTVGSIISMRKFLKV</sequence>
<dbReference type="Pfam" id="PF02687">
    <property type="entry name" value="FtsX"/>
    <property type="match status" value="1"/>
</dbReference>
<dbReference type="PANTHER" id="PTHR47755">
    <property type="entry name" value="CELL DIVISION PROTEIN FTSX"/>
    <property type="match status" value="1"/>
</dbReference>
<keyword evidence="9" id="KW-0131">Cell cycle</keyword>
<evidence type="ECO:0000256" key="8">
    <source>
        <dbReference type="ARBA" id="ARBA00023136"/>
    </source>
</evidence>
<dbReference type="InterPro" id="IPR040690">
    <property type="entry name" value="FtsX_ECD"/>
</dbReference>
<dbReference type="EMBL" id="VSSQ01038854">
    <property type="protein sequence ID" value="MPM91846.1"/>
    <property type="molecule type" value="Genomic_DNA"/>
</dbReference>
<comment type="similarity">
    <text evidence="2">Belongs to the ABC-4 integral membrane protein family. FtsX subfamily.</text>
</comment>
<feature type="transmembrane region" description="Helical" evidence="10">
    <location>
        <begin position="128"/>
        <end position="154"/>
    </location>
</feature>
<accession>A0A645DRB0</accession>
<feature type="domain" description="FtsX extracellular" evidence="12">
    <location>
        <begin position="15"/>
        <end position="107"/>
    </location>
</feature>
<evidence type="ECO:0000256" key="4">
    <source>
        <dbReference type="ARBA" id="ARBA00022475"/>
    </source>
</evidence>
<proteinExistence type="inferred from homology"/>
<evidence type="ECO:0000256" key="10">
    <source>
        <dbReference type="SAM" id="Phobius"/>
    </source>
</evidence>
<dbReference type="NCBIfam" id="NF038347">
    <property type="entry name" value="FtsX_Gpos"/>
    <property type="match status" value="1"/>
</dbReference>
<gene>
    <name evidence="13" type="primary">ftsX_27</name>
    <name evidence="13" type="ORF">SDC9_138980</name>
</gene>
<comment type="subcellular location">
    <subcellularLocation>
        <location evidence="1">Cell membrane</location>
        <topology evidence="1">Multi-pass membrane protein</topology>
    </subcellularLocation>
</comment>
<dbReference type="InterPro" id="IPR003838">
    <property type="entry name" value="ABC3_permease_C"/>
</dbReference>
<keyword evidence="6 10" id="KW-0812">Transmembrane</keyword>
<evidence type="ECO:0000256" key="1">
    <source>
        <dbReference type="ARBA" id="ARBA00004651"/>
    </source>
</evidence>
<protein>
    <recommendedName>
        <fullName evidence="3">Cell division protein FtsX</fullName>
    </recommendedName>
</protein>